<reference evidence="1 2" key="1">
    <citation type="submission" date="2019-07" db="EMBL/GenBank/DDBJ databases">
        <title>New Mycobacterium species.</title>
        <authorList>
            <person name="Tortoli E."/>
            <person name="Ghielmetti G."/>
            <person name="Friedel U."/>
            <person name="Trovato A."/>
        </authorList>
    </citation>
    <scope>NUCLEOTIDE SEQUENCE [LARGE SCALE GENOMIC DNA]</scope>
    <source>
        <strain evidence="1 2">16-83</strain>
    </source>
</reference>
<evidence type="ECO:0000313" key="1">
    <source>
        <dbReference type="EMBL" id="TVS90538.1"/>
    </source>
</evidence>
<dbReference type="EMBL" id="VMQU01000028">
    <property type="protein sequence ID" value="TVS90538.1"/>
    <property type="molecule type" value="Genomic_DNA"/>
</dbReference>
<dbReference type="RefSeq" id="WP_144948374.1">
    <property type="nucleotide sequence ID" value="NZ_VMQU01000028.1"/>
</dbReference>
<protein>
    <submittedName>
        <fullName evidence="1">Uncharacterized protein</fullName>
    </submittedName>
</protein>
<dbReference type="AlphaFoldDB" id="A0A557XWT0"/>
<name>A0A557XWT0_9MYCO</name>
<keyword evidence="2" id="KW-1185">Reference proteome</keyword>
<comment type="caution">
    <text evidence="1">The sequence shown here is derived from an EMBL/GenBank/DDBJ whole genome shotgun (WGS) entry which is preliminary data.</text>
</comment>
<evidence type="ECO:0000313" key="2">
    <source>
        <dbReference type="Proteomes" id="UP000320513"/>
    </source>
</evidence>
<dbReference type="Proteomes" id="UP000320513">
    <property type="component" value="Unassembled WGS sequence"/>
</dbReference>
<organism evidence="1 2">
    <name type="scientific">Mycobacterium helveticum</name>
    <dbReference type="NCBI Taxonomy" id="2592811"/>
    <lineage>
        <taxon>Bacteria</taxon>
        <taxon>Bacillati</taxon>
        <taxon>Actinomycetota</taxon>
        <taxon>Actinomycetes</taxon>
        <taxon>Mycobacteriales</taxon>
        <taxon>Mycobacteriaceae</taxon>
        <taxon>Mycobacterium</taxon>
    </lineage>
</organism>
<accession>A0A557XWT0</accession>
<proteinExistence type="predicted"/>
<sequence>MTGVRLLSFAEISEEAATHQDTHRHPRAASARVPHFCGGAVEEIAHEACPQQESLVTQGAS</sequence>
<gene>
    <name evidence="1" type="ORF">FPZ47_08900</name>
</gene>